<keyword evidence="8" id="KW-0131">Cell cycle</keyword>
<evidence type="ECO:0000256" key="6">
    <source>
        <dbReference type="ARBA" id="ARBA00022989"/>
    </source>
</evidence>
<dbReference type="PANTHER" id="PTHR35851">
    <property type="entry name" value="CELL DIVISION PROTEIN FTSQ"/>
    <property type="match status" value="1"/>
</dbReference>
<feature type="region of interest" description="Disordered" evidence="9">
    <location>
        <begin position="1"/>
        <end position="33"/>
    </location>
</feature>
<proteinExistence type="predicted"/>
<keyword evidence="6 10" id="KW-1133">Transmembrane helix</keyword>
<dbReference type="InterPro" id="IPR005548">
    <property type="entry name" value="Cell_div_FtsQ/DivIB_C"/>
</dbReference>
<dbReference type="Pfam" id="PF03799">
    <property type="entry name" value="FtsQ_DivIB_C"/>
    <property type="match status" value="1"/>
</dbReference>
<comment type="subcellular location">
    <subcellularLocation>
        <location evidence="1">Membrane</location>
    </subcellularLocation>
</comment>
<evidence type="ECO:0000259" key="11">
    <source>
        <dbReference type="PROSITE" id="PS51779"/>
    </source>
</evidence>
<dbReference type="InterPro" id="IPR026579">
    <property type="entry name" value="FtsQ"/>
</dbReference>
<keyword evidence="5 10" id="KW-0812">Transmembrane</keyword>
<evidence type="ECO:0000256" key="3">
    <source>
        <dbReference type="ARBA" id="ARBA00022519"/>
    </source>
</evidence>
<keyword evidence="7 10" id="KW-0472">Membrane</keyword>
<dbReference type="PROSITE" id="PS51779">
    <property type="entry name" value="POTRA"/>
    <property type="match status" value="1"/>
</dbReference>
<comment type="caution">
    <text evidence="12">The sequence shown here is derived from an EMBL/GenBank/DDBJ whole genome shotgun (WGS) entry which is preliminary data.</text>
</comment>
<keyword evidence="2" id="KW-1003">Cell membrane</keyword>
<evidence type="ECO:0000313" key="12">
    <source>
        <dbReference type="EMBL" id="GGB65908.1"/>
    </source>
</evidence>
<evidence type="ECO:0000256" key="5">
    <source>
        <dbReference type="ARBA" id="ARBA00022692"/>
    </source>
</evidence>
<evidence type="ECO:0000313" key="13">
    <source>
        <dbReference type="Proteomes" id="UP000628854"/>
    </source>
</evidence>
<evidence type="ECO:0000256" key="8">
    <source>
        <dbReference type="ARBA" id="ARBA00023306"/>
    </source>
</evidence>
<evidence type="ECO:0000256" key="1">
    <source>
        <dbReference type="ARBA" id="ARBA00004370"/>
    </source>
</evidence>
<dbReference type="InterPro" id="IPR034746">
    <property type="entry name" value="POTRA"/>
</dbReference>
<name>A0ABQ1JH61_9PROT</name>
<keyword evidence="13" id="KW-1185">Reference proteome</keyword>
<keyword evidence="3" id="KW-0997">Cell inner membrane</keyword>
<gene>
    <name evidence="12" type="primary">ftsQ</name>
    <name evidence="12" type="ORF">GCM10011503_13420</name>
</gene>
<feature type="domain" description="POTRA" evidence="11">
    <location>
        <begin position="81"/>
        <end position="151"/>
    </location>
</feature>
<dbReference type="InterPro" id="IPR013685">
    <property type="entry name" value="POTRA_FtsQ_type"/>
</dbReference>
<dbReference type="RefSeq" id="WP_084394546.1">
    <property type="nucleotide sequence ID" value="NZ_BMKF01000001.1"/>
</dbReference>
<organism evidence="12 13">
    <name type="scientific">Henriciella pelagia</name>
    <dbReference type="NCBI Taxonomy" id="1977912"/>
    <lineage>
        <taxon>Bacteria</taxon>
        <taxon>Pseudomonadati</taxon>
        <taxon>Pseudomonadota</taxon>
        <taxon>Alphaproteobacteria</taxon>
        <taxon>Hyphomonadales</taxon>
        <taxon>Hyphomonadaceae</taxon>
        <taxon>Henriciella</taxon>
    </lineage>
</organism>
<dbReference type="Gene3D" id="3.10.20.310">
    <property type="entry name" value="membrane protein fhac"/>
    <property type="match status" value="1"/>
</dbReference>
<dbReference type="Proteomes" id="UP000628854">
    <property type="component" value="Unassembled WGS sequence"/>
</dbReference>
<accession>A0ABQ1JH61</accession>
<dbReference type="PANTHER" id="PTHR35851:SF1">
    <property type="entry name" value="CELL DIVISION PROTEIN FTSQ"/>
    <property type="match status" value="1"/>
</dbReference>
<evidence type="ECO:0000256" key="2">
    <source>
        <dbReference type="ARBA" id="ARBA00022475"/>
    </source>
</evidence>
<protein>
    <submittedName>
        <fullName evidence="12">Cell division protein FtsQ</fullName>
    </submittedName>
</protein>
<dbReference type="EMBL" id="BMKF01000001">
    <property type="protein sequence ID" value="GGB65908.1"/>
    <property type="molecule type" value="Genomic_DNA"/>
</dbReference>
<evidence type="ECO:0000256" key="10">
    <source>
        <dbReference type="SAM" id="Phobius"/>
    </source>
</evidence>
<keyword evidence="4 12" id="KW-0132">Cell division</keyword>
<evidence type="ECO:0000256" key="4">
    <source>
        <dbReference type="ARBA" id="ARBA00022618"/>
    </source>
</evidence>
<evidence type="ECO:0000256" key="9">
    <source>
        <dbReference type="SAM" id="MobiDB-lite"/>
    </source>
</evidence>
<dbReference type="Pfam" id="PF08478">
    <property type="entry name" value="POTRA_1"/>
    <property type="match status" value="1"/>
</dbReference>
<sequence length="291" mass="30906">MPPVKGRRQQAVEPARGRRRKAAPPPPEPEYESVDASSVIFGLVMVFAVIVAGAALMGGSLSKIGDRATGAFDGVASAFGLSVADVKVVGLDDDAALASMVVRQSEVEAGDNMFTSDPHKIRRRILATGQVTDARVYRLWPNQILIHASPAEPVALWHDGEKWTVVDSLGQLINGVPPEQYPGLIRVAGTRAPDGVPALVRAVSFNQALGDRISYAQRVSERRWDIKLKTGATIRLPADHSIGGAAATLAELDAGTSLTSRNLDRIDLRVPGKIFLKPTRKVGAGSAPAES</sequence>
<reference evidence="13" key="1">
    <citation type="journal article" date="2019" name="Int. J. Syst. Evol. Microbiol.">
        <title>The Global Catalogue of Microorganisms (GCM) 10K type strain sequencing project: providing services to taxonomists for standard genome sequencing and annotation.</title>
        <authorList>
            <consortium name="The Broad Institute Genomics Platform"/>
            <consortium name="The Broad Institute Genome Sequencing Center for Infectious Disease"/>
            <person name="Wu L."/>
            <person name="Ma J."/>
        </authorList>
    </citation>
    <scope>NUCLEOTIDE SEQUENCE [LARGE SCALE GENOMIC DNA]</scope>
    <source>
        <strain evidence="13">CGMCC 1.15928</strain>
    </source>
</reference>
<evidence type="ECO:0000256" key="7">
    <source>
        <dbReference type="ARBA" id="ARBA00023136"/>
    </source>
</evidence>
<dbReference type="GO" id="GO:0051301">
    <property type="term" value="P:cell division"/>
    <property type="evidence" value="ECO:0007669"/>
    <property type="project" value="UniProtKB-KW"/>
</dbReference>
<feature type="transmembrane region" description="Helical" evidence="10">
    <location>
        <begin position="36"/>
        <end position="57"/>
    </location>
</feature>